<dbReference type="PANTHER" id="PTHR30427:SF1">
    <property type="entry name" value="TRANSCRIPTIONAL ACTIVATOR PROTEIN LYSR"/>
    <property type="match status" value="1"/>
</dbReference>
<keyword evidence="3" id="KW-0238">DNA-binding</keyword>
<dbReference type="Gene3D" id="1.10.10.10">
    <property type="entry name" value="Winged helix-like DNA-binding domain superfamily/Winged helix DNA-binding domain"/>
    <property type="match status" value="1"/>
</dbReference>
<dbReference type="InterPro" id="IPR036388">
    <property type="entry name" value="WH-like_DNA-bd_sf"/>
</dbReference>
<evidence type="ECO:0000256" key="4">
    <source>
        <dbReference type="ARBA" id="ARBA00023163"/>
    </source>
</evidence>
<dbReference type="Proteomes" id="UP001597263">
    <property type="component" value="Unassembled WGS sequence"/>
</dbReference>
<comment type="caution">
    <text evidence="6">The sequence shown here is derived from an EMBL/GenBank/DDBJ whole genome shotgun (WGS) entry which is preliminary data.</text>
</comment>
<evidence type="ECO:0000313" key="7">
    <source>
        <dbReference type="Proteomes" id="UP001597263"/>
    </source>
</evidence>
<name>A0ABW3V132_9HYPH</name>
<dbReference type="Pfam" id="PF00126">
    <property type="entry name" value="HTH_1"/>
    <property type="match status" value="1"/>
</dbReference>
<dbReference type="EMBL" id="JBHTMA010000018">
    <property type="protein sequence ID" value="MFD1226304.1"/>
    <property type="molecule type" value="Genomic_DNA"/>
</dbReference>
<comment type="similarity">
    <text evidence="1">Belongs to the LysR transcriptional regulatory family.</text>
</comment>
<proteinExistence type="inferred from homology"/>
<dbReference type="PANTHER" id="PTHR30427">
    <property type="entry name" value="TRANSCRIPTIONAL ACTIVATOR PROTEIN LYSR"/>
    <property type="match status" value="1"/>
</dbReference>
<dbReference type="Gene3D" id="3.40.190.290">
    <property type="match status" value="1"/>
</dbReference>
<protein>
    <submittedName>
        <fullName evidence="6">LysR family transcriptional regulator</fullName>
    </submittedName>
</protein>
<dbReference type="InterPro" id="IPR036390">
    <property type="entry name" value="WH_DNA-bd_sf"/>
</dbReference>
<sequence length="302" mass="34053">MNFRQLSAFQAVMQTGTVTAASALLRISQPSVSAHIANLEHNLKLQLFQRVGGRLLPTTEAVLFHQEVTQLMQGMGRLKNFASSINNLQTGELNIGSFPALASIVMPTFIGSFLKKLPEIKLSLISEGSFPLAELVAHRQIDIGFIQMPVDDPAIICKPFFETAFICAVSPQHPFANKISISPQDLNQQSIIRLMRNTELWRNIEKTFQNNNINAIFRYETDLADLACSFAEQELGIAIVDPYSALRWNKQLKLIPFDVYIPANIYLIYSRFLTHSLLQKSFENELQNHLKSDFLFTPTPNK</sequence>
<accession>A0ABW3V132</accession>
<keyword evidence="2" id="KW-0805">Transcription regulation</keyword>
<dbReference type="SUPFAM" id="SSF46785">
    <property type="entry name" value="Winged helix' DNA-binding domain"/>
    <property type="match status" value="1"/>
</dbReference>
<organism evidence="6 7">
    <name type="scientific">Pseudochrobactrum kiredjianiae</name>
    <dbReference type="NCBI Taxonomy" id="386305"/>
    <lineage>
        <taxon>Bacteria</taxon>
        <taxon>Pseudomonadati</taxon>
        <taxon>Pseudomonadota</taxon>
        <taxon>Alphaproteobacteria</taxon>
        <taxon>Hyphomicrobiales</taxon>
        <taxon>Brucellaceae</taxon>
        <taxon>Pseudochrobactrum</taxon>
    </lineage>
</organism>
<feature type="domain" description="HTH lysR-type" evidence="5">
    <location>
        <begin position="1"/>
        <end position="58"/>
    </location>
</feature>
<dbReference type="PROSITE" id="PS50931">
    <property type="entry name" value="HTH_LYSR"/>
    <property type="match status" value="1"/>
</dbReference>
<dbReference type="SUPFAM" id="SSF53850">
    <property type="entry name" value="Periplasmic binding protein-like II"/>
    <property type="match status" value="1"/>
</dbReference>
<dbReference type="RefSeq" id="WP_289389020.1">
    <property type="nucleotide sequence ID" value="NZ_JAUCBM010000032.1"/>
</dbReference>
<dbReference type="InterPro" id="IPR000847">
    <property type="entry name" value="LysR_HTH_N"/>
</dbReference>
<keyword evidence="7" id="KW-1185">Reference proteome</keyword>
<evidence type="ECO:0000256" key="3">
    <source>
        <dbReference type="ARBA" id="ARBA00023125"/>
    </source>
</evidence>
<evidence type="ECO:0000256" key="1">
    <source>
        <dbReference type="ARBA" id="ARBA00009437"/>
    </source>
</evidence>
<dbReference type="InterPro" id="IPR005119">
    <property type="entry name" value="LysR_subst-bd"/>
</dbReference>
<evidence type="ECO:0000259" key="5">
    <source>
        <dbReference type="PROSITE" id="PS50931"/>
    </source>
</evidence>
<dbReference type="Pfam" id="PF03466">
    <property type="entry name" value="LysR_substrate"/>
    <property type="match status" value="1"/>
</dbReference>
<gene>
    <name evidence="6" type="ORF">ACFQ35_03875</name>
</gene>
<evidence type="ECO:0000256" key="2">
    <source>
        <dbReference type="ARBA" id="ARBA00023015"/>
    </source>
</evidence>
<keyword evidence="4" id="KW-0804">Transcription</keyword>
<dbReference type="PRINTS" id="PR00039">
    <property type="entry name" value="HTHLYSR"/>
</dbReference>
<evidence type="ECO:0000313" key="6">
    <source>
        <dbReference type="EMBL" id="MFD1226304.1"/>
    </source>
</evidence>
<reference evidence="7" key="1">
    <citation type="journal article" date="2019" name="Int. J. Syst. Evol. Microbiol.">
        <title>The Global Catalogue of Microorganisms (GCM) 10K type strain sequencing project: providing services to taxonomists for standard genome sequencing and annotation.</title>
        <authorList>
            <consortium name="The Broad Institute Genomics Platform"/>
            <consortium name="The Broad Institute Genome Sequencing Center for Infectious Disease"/>
            <person name="Wu L."/>
            <person name="Ma J."/>
        </authorList>
    </citation>
    <scope>NUCLEOTIDE SEQUENCE [LARGE SCALE GENOMIC DNA]</scope>
    <source>
        <strain evidence="7">CCUG 49584</strain>
    </source>
</reference>